<dbReference type="InterPro" id="IPR014284">
    <property type="entry name" value="RNA_pol_sigma-70_dom"/>
</dbReference>
<organism evidence="7 8">
    <name type="scientific">Corallococcus soli</name>
    <dbReference type="NCBI Taxonomy" id="2710757"/>
    <lineage>
        <taxon>Bacteria</taxon>
        <taxon>Pseudomonadati</taxon>
        <taxon>Myxococcota</taxon>
        <taxon>Myxococcia</taxon>
        <taxon>Myxococcales</taxon>
        <taxon>Cystobacterineae</taxon>
        <taxon>Myxococcaceae</taxon>
        <taxon>Corallococcus</taxon>
    </lineage>
</organism>
<dbReference type="InterPro" id="IPR007627">
    <property type="entry name" value="RNA_pol_sigma70_r2"/>
</dbReference>
<sequence length="186" mass="21289">MVQEAFDCSEREYAAFATRHQPILLAVARNICGRGASDSEDLVQDVLLRALLKWDKLQDWAEPARRAWLVRVLHNRFLDRCRRRGTETAQAVNLGNVHKLFEDPEAPDPELWECVTEAELRDAVSSLTPNLRRTFELHAQGLRHAEIGQRLGAPVGTVGTWLFHARHRLRAKLRGLAEDRRERGRG</sequence>
<evidence type="ECO:0000313" key="7">
    <source>
        <dbReference type="EMBL" id="MBE4753243.1"/>
    </source>
</evidence>
<protein>
    <submittedName>
        <fullName evidence="7">RNA polymerase sigma factor</fullName>
    </submittedName>
</protein>
<evidence type="ECO:0000256" key="3">
    <source>
        <dbReference type="ARBA" id="ARBA00023082"/>
    </source>
</evidence>
<dbReference type="InterPro" id="IPR036388">
    <property type="entry name" value="WH-like_DNA-bd_sf"/>
</dbReference>
<dbReference type="PANTHER" id="PTHR43133">
    <property type="entry name" value="RNA POLYMERASE ECF-TYPE SIGMA FACTO"/>
    <property type="match status" value="1"/>
</dbReference>
<proteinExistence type="inferred from homology"/>
<dbReference type="InterPro" id="IPR013249">
    <property type="entry name" value="RNA_pol_sigma70_r4_t2"/>
</dbReference>
<dbReference type="Proteomes" id="UP001516472">
    <property type="component" value="Unassembled WGS sequence"/>
</dbReference>
<name>A0ABR9PZ79_9BACT</name>
<dbReference type="EMBL" id="JAAIYO010000017">
    <property type="protein sequence ID" value="MBE4753243.1"/>
    <property type="molecule type" value="Genomic_DNA"/>
</dbReference>
<gene>
    <name evidence="7" type="ORF">G4177_34345</name>
</gene>
<dbReference type="Gene3D" id="1.10.1740.10">
    <property type="match status" value="1"/>
</dbReference>
<keyword evidence="3" id="KW-0731">Sigma factor</keyword>
<dbReference type="Pfam" id="PF04542">
    <property type="entry name" value="Sigma70_r2"/>
    <property type="match status" value="1"/>
</dbReference>
<dbReference type="NCBIfam" id="TIGR02937">
    <property type="entry name" value="sigma70-ECF"/>
    <property type="match status" value="1"/>
</dbReference>
<dbReference type="InterPro" id="IPR013325">
    <property type="entry name" value="RNA_pol_sigma_r2"/>
</dbReference>
<dbReference type="PANTHER" id="PTHR43133:SF25">
    <property type="entry name" value="RNA POLYMERASE SIGMA FACTOR RFAY-RELATED"/>
    <property type="match status" value="1"/>
</dbReference>
<evidence type="ECO:0000256" key="2">
    <source>
        <dbReference type="ARBA" id="ARBA00023015"/>
    </source>
</evidence>
<evidence type="ECO:0000256" key="4">
    <source>
        <dbReference type="ARBA" id="ARBA00023163"/>
    </source>
</evidence>
<evidence type="ECO:0000313" key="8">
    <source>
        <dbReference type="Proteomes" id="UP001516472"/>
    </source>
</evidence>
<dbReference type="Gene3D" id="1.10.10.10">
    <property type="entry name" value="Winged helix-like DNA-binding domain superfamily/Winged helix DNA-binding domain"/>
    <property type="match status" value="1"/>
</dbReference>
<dbReference type="RefSeq" id="WP_193430399.1">
    <property type="nucleotide sequence ID" value="NZ_CBCSIP010000030.1"/>
</dbReference>
<dbReference type="Pfam" id="PF08281">
    <property type="entry name" value="Sigma70_r4_2"/>
    <property type="match status" value="1"/>
</dbReference>
<keyword evidence="2" id="KW-0805">Transcription regulation</keyword>
<evidence type="ECO:0000259" key="6">
    <source>
        <dbReference type="Pfam" id="PF08281"/>
    </source>
</evidence>
<dbReference type="InterPro" id="IPR013324">
    <property type="entry name" value="RNA_pol_sigma_r3/r4-like"/>
</dbReference>
<accession>A0ABR9PZ79</accession>
<comment type="caution">
    <text evidence="7">The sequence shown here is derived from an EMBL/GenBank/DDBJ whole genome shotgun (WGS) entry which is preliminary data.</text>
</comment>
<keyword evidence="4" id="KW-0804">Transcription</keyword>
<reference evidence="7 8" key="1">
    <citation type="submission" date="2020-02" db="EMBL/GenBank/DDBJ databases">
        <authorList>
            <person name="Babadi Z.K."/>
            <person name="Risdian C."/>
            <person name="Ebrahimipour G.H."/>
            <person name="Wink J."/>
        </authorList>
    </citation>
    <scope>NUCLEOTIDE SEQUENCE [LARGE SCALE GENOMIC DNA]</scope>
    <source>
        <strain evidence="7 8">ZKHCc1 1396</strain>
    </source>
</reference>
<keyword evidence="8" id="KW-1185">Reference proteome</keyword>
<dbReference type="SUPFAM" id="SSF88659">
    <property type="entry name" value="Sigma3 and sigma4 domains of RNA polymerase sigma factors"/>
    <property type="match status" value="1"/>
</dbReference>
<dbReference type="SUPFAM" id="SSF88946">
    <property type="entry name" value="Sigma2 domain of RNA polymerase sigma factors"/>
    <property type="match status" value="1"/>
</dbReference>
<feature type="domain" description="RNA polymerase sigma-70 region 2" evidence="5">
    <location>
        <begin position="18"/>
        <end position="85"/>
    </location>
</feature>
<evidence type="ECO:0000259" key="5">
    <source>
        <dbReference type="Pfam" id="PF04542"/>
    </source>
</evidence>
<feature type="domain" description="RNA polymerase sigma factor 70 region 4 type 2" evidence="6">
    <location>
        <begin position="119"/>
        <end position="169"/>
    </location>
</feature>
<dbReference type="InterPro" id="IPR039425">
    <property type="entry name" value="RNA_pol_sigma-70-like"/>
</dbReference>
<evidence type="ECO:0000256" key="1">
    <source>
        <dbReference type="ARBA" id="ARBA00010641"/>
    </source>
</evidence>
<comment type="similarity">
    <text evidence="1">Belongs to the sigma-70 factor family. ECF subfamily.</text>
</comment>